<dbReference type="Pfam" id="PF06983">
    <property type="entry name" value="3-dmu-9_3-mt"/>
    <property type="match status" value="1"/>
</dbReference>
<dbReference type="AlphaFoldDB" id="A0A840ZEF4"/>
<keyword evidence="2" id="KW-0489">Methyltransferase</keyword>
<dbReference type="PANTHER" id="PTHR33990:SF2">
    <property type="entry name" value="PHNB-LIKE DOMAIN-CONTAINING PROTEIN"/>
    <property type="match status" value="1"/>
</dbReference>
<gene>
    <name evidence="2" type="ORF">HNR00_000086</name>
</gene>
<sequence length="167" mass="17778">MPDISTLKVSTLKVSTCLWFERDAEEAVTRYVALVPDSRIDHVQRAPGPWPAGAAGDVILIAFTLGGQSFQALNGGTRAEYGTAASISVPCADQAEVDRLWAALTEGGAEIACGWLRDRWGVPWQVFPESLPRLLADPDPAVAARVFTAMQGMVKIDVAALERAAAG</sequence>
<name>A0A840ZEF4_9HYPH</name>
<dbReference type="EMBL" id="JACHOP010000001">
    <property type="protein sequence ID" value="MBB5755397.1"/>
    <property type="molecule type" value="Genomic_DNA"/>
</dbReference>
<dbReference type="PIRSF" id="PIRSF021700">
    <property type="entry name" value="3_dmu_93_MTrfase"/>
    <property type="match status" value="1"/>
</dbReference>
<dbReference type="GO" id="GO:0032259">
    <property type="term" value="P:methylation"/>
    <property type="evidence" value="ECO:0007669"/>
    <property type="project" value="UniProtKB-KW"/>
</dbReference>
<evidence type="ECO:0000313" key="2">
    <source>
        <dbReference type="EMBL" id="MBB5755397.1"/>
    </source>
</evidence>
<dbReference type="CDD" id="cd06588">
    <property type="entry name" value="PhnB_like"/>
    <property type="match status" value="1"/>
</dbReference>
<keyword evidence="3" id="KW-1185">Reference proteome</keyword>
<dbReference type="Proteomes" id="UP000583454">
    <property type="component" value="Unassembled WGS sequence"/>
</dbReference>
<reference evidence="2 3" key="1">
    <citation type="submission" date="2020-08" db="EMBL/GenBank/DDBJ databases">
        <title>Genomic Encyclopedia of Type Strains, Phase IV (KMG-IV): sequencing the most valuable type-strain genomes for metagenomic binning, comparative biology and taxonomic classification.</title>
        <authorList>
            <person name="Goeker M."/>
        </authorList>
    </citation>
    <scope>NUCLEOTIDE SEQUENCE [LARGE SCALE GENOMIC DNA]</scope>
    <source>
        <strain evidence="2 3">DSM 2163</strain>
    </source>
</reference>
<evidence type="ECO:0000259" key="1">
    <source>
        <dbReference type="Pfam" id="PF06983"/>
    </source>
</evidence>
<feature type="domain" description="PhnB-like" evidence="1">
    <location>
        <begin position="13"/>
        <end position="126"/>
    </location>
</feature>
<keyword evidence="2" id="KW-0830">Ubiquinone</keyword>
<keyword evidence="2" id="KW-0808">Transferase</keyword>
<accession>A0A840ZEF4</accession>
<dbReference type="PANTHER" id="PTHR33990">
    <property type="entry name" value="PROTEIN YJDN-RELATED"/>
    <property type="match status" value="1"/>
</dbReference>
<dbReference type="InterPro" id="IPR028973">
    <property type="entry name" value="PhnB-like"/>
</dbReference>
<dbReference type="GO" id="GO:0008168">
    <property type="term" value="F:methyltransferase activity"/>
    <property type="evidence" value="ECO:0007669"/>
    <property type="project" value="UniProtKB-KW"/>
</dbReference>
<dbReference type="RefSeq" id="WP_183563120.1">
    <property type="nucleotide sequence ID" value="NZ_JACHOP010000001.1"/>
</dbReference>
<protein>
    <submittedName>
        <fullName evidence="2">Putative 3-demethylubiquinone-9 3-methyltransferase (Glyoxalase superfamily)</fullName>
    </submittedName>
</protein>
<dbReference type="InterPro" id="IPR029068">
    <property type="entry name" value="Glyas_Bleomycin-R_OHBP_Dase"/>
</dbReference>
<dbReference type="SUPFAM" id="SSF54593">
    <property type="entry name" value="Glyoxalase/Bleomycin resistance protein/Dihydroxybiphenyl dioxygenase"/>
    <property type="match status" value="1"/>
</dbReference>
<dbReference type="InterPro" id="IPR009725">
    <property type="entry name" value="3_dmu_93_MTrfase"/>
</dbReference>
<comment type="caution">
    <text evidence="2">The sequence shown here is derived from an EMBL/GenBank/DDBJ whole genome shotgun (WGS) entry which is preliminary data.</text>
</comment>
<dbReference type="Gene3D" id="3.10.180.10">
    <property type="entry name" value="2,3-Dihydroxybiphenyl 1,2-Dioxygenase, domain 1"/>
    <property type="match status" value="1"/>
</dbReference>
<evidence type="ECO:0000313" key="3">
    <source>
        <dbReference type="Proteomes" id="UP000583454"/>
    </source>
</evidence>
<organism evidence="2 3">
    <name type="scientific">Methylorubrum rhodinum</name>
    <dbReference type="NCBI Taxonomy" id="29428"/>
    <lineage>
        <taxon>Bacteria</taxon>
        <taxon>Pseudomonadati</taxon>
        <taxon>Pseudomonadota</taxon>
        <taxon>Alphaproteobacteria</taxon>
        <taxon>Hyphomicrobiales</taxon>
        <taxon>Methylobacteriaceae</taxon>
        <taxon>Methylorubrum</taxon>
    </lineage>
</organism>
<proteinExistence type="predicted"/>